<dbReference type="GO" id="GO:0043130">
    <property type="term" value="F:ubiquitin binding"/>
    <property type="evidence" value="ECO:0007669"/>
    <property type="project" value="TreeGrafter"/>
</dbReference>
<dbReference type="GO" id="GO:0004843">
    <property type="term" value="F:cysteine-type deubiquitinase activity"/>
    <property type="evidence" value="ECO:0007669"/>
    <property type="project" value="UniProtKB-EC"/>
</dbReference>
<dbReference type="InterPro" id="IPR042468">
    <property type="entry name" value="Peptidase_C65_otubain_sub1"/>
</dbReference>
<gene>
    <name evidence="9" type="ORF">D9758_016562</name>
</gene>
<sequence>MSTTNTESVLGQELTPSQIYDLNQSLLNEATDVSRPLIDSLVPISHLRKEYENGSKAFVDQIDWLTEHGYTHIRRARGDGDCFYRALSFAYVEKYPDLTHLSTTPNLLESVGFQRLVFEDFYEVLEDLIKRVQAEPEEMREVLMESAFQNPEVSNSIVMYMRLLTSSHLRSHAPSYEPFLFHPETGLQLDVREFCEGWVEATGREADHVQITALSRALLIDVDVAYLDGRVRSSEEKVEFVKLRPREDPEFAPPATTTEATETTIKTPTEPIVLLYRPGHYDILVQGEKEKERGVQEGEGQAAEEAQAHEEKK</sequence>
<dbReference type="OrthoDB" id="18915at2759"/>
<dbReference type="PANTHER" id="PTHR12931">
    <property type="entry name" value="UBIQUITIN THIOLESTERASE PROTEIN OTUB"/>
    <property type="match status" value="1"/>
</dbReference>
<dbReference type="GO" id="GO:0006508">
    <property type="term" value="P:proteolysis"/>
    <property type="evidence" value="ECO:0007669"/>
    <property type="project" value="UniProtKB-KW"/>
</dbReference>
<dbReference type="InterPro" id="IPR003323">
    <property type="entry name" value="OTU_dom"/>
</dbReference>
<keyword evidence="10" id="KW-1185">Reference proteome</keyword>
<name>A0A8H5FCJ2_9AGAR</name>
<dbReference type="Pfam" id="PF10275">
    <property type="entry name" value="Peptidase_C65"/>
    <property type="match status" value="1"/>
</dbReference>
<dbReference type="Gene3D" id="3.30.200.60">
    <property type="entry name" value="Peptidase C65 Otubain, subdomain 1"/>
    <property type="match status" value="1"/>
</dbReference>
<evidence type="ECO:0000256" key="2">
    <source>
        <dbReference type="ARBA" id="ARBA00012759"/>
    </source>
</evidence>
<dbReference type="GO" id="GO:0071108">
    <property type="term" value="P:protein K48-linked deubiquitination"/>
    <property type="evidence" value="ECO:0007669"/>
    <property type="project" value="TreeGrafter"/>
</dbReference>
<feature type="compositionally biased region" description="Basic and acidic residues" evidence="7">
    <location>
        <begin position="287"/>
        <end position="296"/>
    </location>
</feature>
<evidence type="ECO:0000256" key="5">
    <source>
        <dbReference type="ARBA" id="ARBA00022801"/>
    </source>
</evidence>
<protein>
    <recommendedName>
        <fullName evidence="2">ubiquitinyl hydrolase 1</fullName>
        <ecNumber evidence="2">3.4.19.12</ecNumber>
    </recommendedName>
</protein>
<evidence type="ECO:0000256" key="3">
    <source>
        <dbReference type="ARBA" id="ARBA00022670"/>
    </source>
</evidence>
<evidence type="ECO:0000313" key="9">
    <source>
        <dbReference type="EMBL" id="KAF5332050.1"/>
    </source>
</evidence>
<evidence type="ECO:0000256" key="4">
    <source>
        <dbReference type="ARBA" id="ARBA00022786"/>
    </source>
</evidence>
<evidence type="ECO:0000259" key="8">
    <source>
        <dbReference type="PROSITE" id="PS50802"/>
    </source>
</evidence>
<dbReference type="InterPro" id="IPR019400">
    <property type="entry name" value="Peptidase_C65_otubain"/>
</dbReference>
<feature type="domain" description="OTU" evidence="8">
    <location>
        <begin position="71"/>
        <end position="287"/>
    </location>
</feature>
<dbReference type="EMBL" id="JAACJM010000315">
    <property type="protein sequence ID" value="KAF5332050.1"/>
    <property type="molecule type" value="Genomic_DNA"/>
</dbReference>
<dbReference type="Proteomes" id="UP000559256">
    <property type="component" value="Unassembled WGS sequence"/>
</dbReference>
<dbReference type="AlphaFoldDB" id="A0A8H5FCJ2"/>
<dbReference type="PROSITE" id="PS50802">
    <property type="entry name" value="OTU"/>
    <property type="match status" value="1"/>
</dbReference>
<dbReference type="EC" id="3.4.19.12" evidence="2"/>
<keyword evidence="3" id="KW-0645">Protease</keyword>
<comment type="caution">
    <text evidence="9">The sequence shown here is derived from an EMBL/GenBank/DDBJ whole genome shotgun (WGS) entry which is preliminary data.</text>
</comment>
<dbReference type="GO" id="GO:0005634">
    <property type="term" value="C:nucleus"/>
    <property type="evidence" value="ECO:0007669"/>
    <property type="project" value="TreeGrafter"/>
</dbReference>
<comment type="catalytic activity">
    <reaction evidence="1">
        <text>Thiol-dependent hydrolysis of ester, thioester, amide, peptide and isopeptide bonds formed by the C-terminal Gly of ubiquitin (a 76-residue protein attached to proteins as an intracellular targeting signal).</text>
        <dbReference type="EC" id="3.4.19.12"/>
    </reaction>
</comment>
<dbReference type="SUPFAM" id="SSF54001">
    <property type="entry name" value="Cysteine proteinases"/>
    <property type="match status" value="1"/>
</dbReference>
<dbReference type="PANTHER" id="PTHR12931:SF15">
    <property type="entry name" value="UBIQUITIN THIOESTERASE OTUBAIN-LIKE"/>
    <property type="match status" value="1"/>
</dbReference>
<keyword evidence="6" id="KW-0788">Thiol protease</keyword>
<keyword evidence="5" id="KW-0378">Hydrolase</keyword>
<proteinExistence type="predicted"/>
<organism evidence="9 10">
    <name type="scientific">Tetrapyrgos nigripes</name>
    <dbReference type="NCBI Taxonomy" id="182062"/>
    <lineage>
        <taxon>Eukaryota</taxon>
        <taxon>Fungi</taxon>
        <taxon>Dikarya</taxon>
        <taxon>Basidiomycota</taxon>
        <taxon>Agaricomycotina</taxon>
        <taxon>Agaricomycetes</taxon>
        <taxon>Agaricomycetidae</taxon>
        <taxon>Agaricales</taxon>
        <taxon>Marasmiineae</taxon>
        <taxon>Marasmiaceae</taxon>
        <taxon>Tetrapyrgos</taxon>
    </lineage>
</organism>
<accession>A0A8H5FCJ2</accession>
<feature type="region of interest" description="Disordered" evidence="7">
    <location>
        <begin position="287"/>
        <end position="313"/>
    </location>
</feature>
<evidence type="ECO:0000256" key="6">
    <source>
        <dbReference type="ARBA" id="ARBA00022807"/>
    </source>
</evidence>
<evidence type="ECO:0000256" key="7">
    <source>
        <dbReference type="SAM" id="MobiDB-lite"/>
    </source>
</evidence>
<dbReference type="InterPro" id="IPR038765">
    <property type="entry name" value="Papain-like_cys_pep_sf"/>
</dbReference>
<dbReference type="CDD" id="cd22749">
    <property type="entry name" value="Otubain_C65"/>
    <property type="match status" value="1"/>
</dbReference>
<keyword evidence="4" id="KW-0833">Ubl conjugation pathway</keyword>
<dbReference type="Gene3D" id="1.20.1300.20">
    <property type="entry name" value="Peptidase C65 Otubain, subdomain 2"/>
    <property type="match status" value="1"/>
</dbReference>
<reference evidence="9 10" key="1">
    <citation type="journal article" date="2020" name="ISME J.">
        <title>Uncovering the hidden diversity of litter-decomposition mechanisms in mushroom-forming fungi.</title>
        <authorList>
            <person name="Floudas D."/>
            <person name="Bentzer J."/>
            <person name="Ahren D."/>
            <person name="Johansson T."/>
            <person name="Persson P."/>
            <person name="Tunlid A."/>
        </authorList>
    </citation>
    <scope>NUCLEOTIDE SEQUENCE [LARGE SCALE GENOMIC DNA]</scope>
    <source>
        <strain evidence="9 10">CBS 291.85</strain>
    </source>
</reference>
<evidence type="ECO:0000313" key="10">
    <source>
        <dbReference type="Proteomes" id="UP000559256"/>
    </source>
</evidence>
<evidence type="ECO:0000256" key="1">
    <source>
        <dbReference type="ARBA" id="ARBA00000707"/>
    </source>
</evidence>
<dbReference type="InterPro" id="IPR042467">
    <property type="entry name" value="Peptidase_C65_otubain_sub2"/>
</dbReference>